<dbReference type="Proteomes" id="UP001203423">
    <property type="component" value="Unassembled WGS sequence"/>
</dbReference>
<dbReference type="Pfam" id="PF07992">
    <property type="entry name" value="Pyr_redox_2"/>
    <property type="match status" value="1"/>
</dbReference>
<dbReference type="InterPro" id="IPR050097">
    <property type="entry name" value="Ferredoxin-NADP_redctase_2"/>
</dbReference>
<dbReference type="PRINTS" id="PR00469">
    <property type="entry name" value="PNDRDTASEII"/>
</dbReference>
<evidence type="ECO:0000313" key="4">
    <source>
        <dbReference type="EMBL" id="MCL1126567.1"/>
    </source>
</evidence>
<dbReference type="PRINTS" id="PR00368">
    <property type="entry name" value="FADPNR"/>
</dbReference>
<keyword evidence="2" id="KW-0560">Oxidoreductase</keyword>
<dbReference type="InterPro" id="IPR023753">
    <property type="entry name" value="FAD/NAD-binding_dom"/>
</dbReference>
<reference evidence="4 5" key="1">
    <citation type="submission" date="2022-01" db="EMBL/GenBank/DDBJ databases">
        <title>Whole genome-based taxonomy of the Shewanellaceae.</title>
        <authorList>
            <person name="Martin-Rodriguez A.J."/>
        </authorList>
    </citation>
    <scope>NUCLEOTIDE SEQUENCE [LARGE SCALE GENOMIC DNA]</scope>
    <source>
        <strain evidence="4 5">DSM 17177</strain>
    </source>
</reference>
<gene>
    <name evidence="4" type="ORF">L2764_19265</name>
</gene>
<dbReference type="RefSeq" id="WP_248941975.1">
    <property type="nucleotide sequence ID" value="NZ_JAKIKS010000094.1"/>
</dbReference>
<evidence type="ECO:0000256" key="1">
    <source>
        <dbReference type="ARBA" id="ARBA00022630"/>
    </source>
</evidence>
<feature type="domain" description="FAD/NAD(P)-binding" evidence="3">
    <location>
        <begin position="15"/>
        <end position="305"/>
    </location>
</feature>
<dbReference type="InterPro" id="IPR036188">
    <property type="entry name" value="FAD/NAD-bd_sf"/>
</dbReference>
<dbReference type="PANTHER" id="PTHR48105">
    <property type="entry name" value="THIOREDOXIN REDUCTASE 1-RELATED-RELATED"/>
    <property type="match status" value="1"/>
</dbReference>
<name>A0ABT0LGV0_9GAMM</name>
<dbReference type="Gene3D" id="3.50.50.60">
    <property type="entry name" value="FAD/NAD(P)-binding domain"/>
    <property type="match status" value="3"/>
</dbReference>
<evidence type="ECO:0000313" key="5">
    <source>
        <dbReference type="Proteomes" id="UP001203423"/>
    </source>
</evidence>
<keyword evidence="1" id="KW-0285">Flavoprotein</keyword>
<proteinExistence type="predicted"/>
<accession>A0ABT0LGV0</accession>
<protein>
    <submittedName>
        <fullName evidence="4">NAD(P)/FAD-dependent oxidoreductase</fullName>
    </submittedName>
</protein>
<dbReference type="SUPFAM" id="SSF51905">
    <property type="entry name" value="FAD/NAD(P)-binding domain"/>
    <property type="match status" value="2"/>
</dbReference>
<organism evidence="4 5">
    <name type="scientific">Shewanella surugensis</name>
    <dbReference type="NCBI Taxonomy" id="212020"/>
    <lineage>
        <taxon>Bacteria</taxon>
        <taxon>Pseudomonadati</taxon>
        <taxon>Pseudomonadota</taxon>
        <taxon>Gammaproteobacteria</taxon>
        <taxon>Alteromonadales</taxon>
        <taxon>Shewanellaceae</taxon>
        <taxon>Shewanella</taxon>
    </lineage>
</organism>
<evidence type="ECO:0000256" key="2">
    <source>
        <dbReference type="ARBA" id="ARBA00023002"/>
    </source>
</evidence>
<keyword evidence="5" id="KW-1185">Reference proteome</keyword>
<comment type="caution">
    <text evidence="4">The sequence shown here is derived from an EMBL/GenBank/DDBJ whole genome shotgun (WGS) entry which is preliminary data.</text>
</comment>
<evidence type="ECO:0000259" key="3">
    <source>
        <dbReference type="Pfam" id="PF07992"/>
    </source>
</evidence>
<dbReference type="EMBL" id="JAKIKS010000094">
    <property type="protein sequence ID" value="MCL1126567.1"/>
    <property type="molecule type" value="Genomic_DNA"/>
</dbReference>
<sequence>MSISSIAKKRIDNQYDVVIVGGSFSGLSLGLFLGNAMRKVLIIDANCPRNEYSQVMFNLIGRNQTEPTQLLHDARKELAEFEHVTLQRGVATHVSGNEKAGFSLRYELLDLEKNSRQWFEVKAKQLVFASGVKDILPKIEGIETFWPEHIFHCPYCIAYGIKGLPVAIYSPNNEAYMMAKIISKWTGDVLLLTEDKVKFSEEELVELARLNVNVNTSEVEKITGDLGDYIELHLATGECISRRGLFIHLPFHLNNKPLFVKLGLDITEEGLVGVDDHYQTSKAGIYAIGDMVTLIQKVSHAIHSGNAAGFAIDHVLSMLVDDVA</sequence>